<organism evidence="1 2">
    <name type="scientific">Polynucleobacter hirudinilacicola</name>
    <dbReference type="NCBI Taxonomy" id="1743166"/>
    <lineage>
        <taxon>Bacteria</taxon>
        <taxon>Pseudomonadati</taxon>
        <taxon>Pseudomonadota</taxon>
        <taxon>Betaproteobacteria</taxon>
        <taxon>Burkholderiales</taxon>
        <taxon>Burkholderiaceae</taxon>
        <taxon>Polynucleobacter</taxon>
    </lineage>
</organism>
<accession>A0A210RZU3</accession>
<protein>
    <recommendedName>
        <fullName evidence="3">Plasmid recombination enzyme</fullName>
    </recommendedName>
</protein>
<sequence length="246" mass="28012">MLGVKMSEQPTRSNRRIDQVLRIKKLTSHNIIKRAAMHNLREIKAEYRSGDRIDSTRTQLNQILTGSQTSSRVVEDYDKLLDAANLPTKIRRDAVRGIEVVISLPSDHEIDELTFFDDCTEWCRSYFGVPVLSVVIHRDEPNPHSHTILVPLVGGRLQGSKLAGNRTKWRAMQESFYESVGVRYGFTRPRPMVRYSYEFRRTIAAQIVDSLAANSEYLNNEQVQGELIQVVSNDPLDLARMVGIGV</sequence>
<dbReference type="AlphaFoldDB" id="A0A210RZU3"/>
<gene>
    <name evidence="1" type="ORF">B6A14_00430</name>
</gene>
<evidence type="ECO:0008006" key="3">
    <source>
        <dbReference type="Google" id="ProtNLM"/>
    </source>
</evidence>
<keyword evidence="2" id="KW-1185">Reference proteome</keyword>
<dbReference type="GO" id="GO:0003677">
    <property type="term" value="F:DNA binding"/>
    <property type="evidence" value="ECO:0007669"/>
    <property type="project" value="InterPro"/>
</dbReference>
<proteinExistence type="predicted"/>
<comment type="caution">
    <text evidence="1">The sequence shown here is derived from an EMBL/GenBank/DDBJ whole genome shotgun (WGS) entry which is preliminary data.</text>
</comment>
<evidence type="ECO:0000313" key="1">
    <source>
        <dbReference type="EMBL" id="OWF66492.1"/>
    </source>
</evidence>
<evidence type="ECO:0000313" key="2">
    <source>
        <dbReference type="Proteomes" id="UP000196880"/>
    </source>
</evidence>
<dbReference type="InterPro" id="IPR001668">
    <property type="entry name" value="Mob_Pre"/>
</dbReference>
<reference evidence="1 2" key="1">
    <citation type="submission" date="2017-03" db="EMBL/GenBank/DDBJ databases">
        <title>New species Polynucleobacter sp. MWH-EgelM1-30-B4.</title>
        <authorList>
            <person name="Hahn M.W."/>
        </authorList>
    </citation>
    <scope>NUCLEOTIDE SEQUENCE [LARGE SCALE GENOMIC DNA]</scope>
    <source>
        <strain evidence="1 2">MWH-EgelM1-30-B4</strain>
    </source>
</reference>
<dbReference type="GO" id="GO:0006310">
    <property type="term" value="P:DNA recombination"/>
    <property type="evidence" value="ECO:0007669"/>
    <property type="project" value="InterPro"/>
</dbReference>
<name>A0A210RZU3_9BURK</name>
<dbReference type="EMBL" id="NAIA01000001">
    <property type="protein sequence ID" value="OWF66492.1"/>
    <property type="molecule type" value="Genomic_DNA"/>
</dbReference>
<dbReference type="CDD" id="cd17242">
    <property type="entry name" value="MobM_relaxase"/>
    <property type="match status" value="1"/>
</dbReference>
<dbReference type="Proteomes" id="UP000196880">
    <property type="component" value="Unassembled WGS sequence"/>
</dbReference>
<dbReference type="Gene3D" id="3.30.930.30">
    <property type="match status" value="1"/>
</dbReference>
<dbReference type="Pfam" id="PF01076">
    <property type="entry name" value="Mob_Pre"/>
    <property type="match status" value="1"/>
</dbReference>